<feature type="compositionally biased region" description="Basic and acidic residues" evidence="1">
    <location>
        <begin position="105"/>
        <end position="122"/>
    </location>
</feature>
<feature type="region of interest" description="Disordered" evidence="1">
    <location>
        <begin position="18"/>
        <end position="61"/>
    </location>
</feature>
<dbReference type="InterPro" id="IPR043928">
    <property type="entry name" value="DNVP"/>
</dbReference>
<dbReference type="Proteomes" id="UP001438707">
    <property type="component" value="Unassembled WGS sequence"/>
</dbReference>
<feature type="compositionally biased region" description="Basic and acidic residues" evidence="1">
    <location>
        <begin position="141"/>
        <end position="175"/>
    </location>
</feature>
<comment type="caution">
    <text evidence="2">The sequence shown here is derived from an EMBL/GenBank/DDBJ whole genome shotgun (WGS) entry which is preliminary data.</text>
</comment>
<dbReference type="AlphaFoldDB" id="A0AAW1SFQ1"/>
<proteinExistence type="predicted"/>
<keyword evidence="3" id="KW-1185">Reference proteome</keyword>
<sequence length="270" mass="29337">MAAPSSYLAMLDSLGVAPAPWAQPPAVQPAPAPPPPPAAPASTGAPAAPKETVVPRTQFPAEPSYVWAKEEVRRLAELHGEDVEEDMTPTEFKKRVKSMYDKALRHRLRTDPDAAGQRDKIRGQKRARNAADAANPTRHQQLKDQKVESERRRRERIAADPVQAERVRQVTEARNARRKQERAAAARAQVEQAPPGASLRAQLGQPPQGPAQQVVAKSRRASGSARTVGSRAQVWHGTAVRTSGGLTKGMLKKNRAGRIVSRAVSRAVRS</sequence>
<feature type="compositionally biased region" description="Low complexity" evidence="1">
    <location>
        <begin position="40"/>
        <end position="49"/>
    </location>
</feature>
<reference evidence="2 3" key="1">
    <citation type="journal article" date="2024" name="Nat. Commun.">
        <title>Phylogenomics reveals the evolutionary origins of lichenization in chlorophyte algae.</title>
        <authorList>
            <person name="Puginier C."/>
            <person name="Libourel C."/>
            <person name="Otte J."/>
            <person name="Skaloud P."/>
            <person name="Haon M."/>
            <person name="Grisel S."/>
            <person name="Petersen M."/>
            <person name="Berrin J.G."/>
            <person name="Delaux P.M."/>
            <person name="Dal Grande F."/>
            <person name="Keller J."/>
        </authorList>
    </citation>
    <scope>NUCLEOTIDE SEQUENCE [LARGE SCALE GENOMIC DNA]</scope>
    <source>
        <strain evidence="2 3">SAG 2145</strain>
    </source>
</reference>
<evidence type="ECO:0000313" key="3">
    <source>
        <dbReference type="Proteomes" id="UP001438707"/>
    </source>
</evidence>
<feature type="compositionally biased region" description="Pro residues" evidence="1">
    <location>
        <begin position="21"/>
        <end position="39"/>
    </location>
</feature>
<name>A0AAW1SFQ1_9CHLO</name>
<organism evidence="2 3">
    <name type="scientific">Apatococcus lobatus</name>
    <dbReference type="NCBI Taxonomy" id="904363"/>
    <lineage>
        <taxon>Eukaryota</taxon>
        <taxon>Viridiplantae</taxon>
        <taxon>Chlorophyta</taxon>
        <taxon>core chlorophytes</taxon>
        <taxon>Trebouxiophyceae</taxon>
        <taxon>Chlorellales</taxon>
        <taxon>Chlorellaceae</taxon>
        <taxon>Apatococcus</taxon>
    </lineage>
</organism>
<protein>
    <submittedName>
        <fullName evidence="2">Uncharacterized protein</fullName>
    </submittedName>
</protein>
<evidence type="ECO:0000313" key="2">
    <source>
        <dbReference type="EMBL" id="KAK9844374.1"/>
    </source>
</evidence>
<feature type="compositionally biased region" description="Low complexity" evidence="1">
    <location>
        <begin position="201"/>
        <end position="216"/>
    </location>
</feature>
<dbReference type="GO" id="GO:0051276">
    <property type="term" value="P:chromosome organization"/>
    <property type="evidence" value="ECO:0007669"/>
    <property type="project" value="InterPro"/>
</dbReference>
<feature type="compositionally biased region" description="Low complexity" evidence="1">
    <location>
        <begin position="183"/>
        <end position="193"/>
    </location>
</feature>
<dbReference type="GO" id="GO:0003677">
    <property type="term" value="F:DNA binding"/>
    <property type="evidence" value="ECO:0007669"/>
    <property type="project" value="InterPro"/>
</dbReference>
<dbReference type="Pfam" id="PF19060">
    <property type="entry name" value="DVNP"/>
    <property type="match status" value="1"/>
</dbReference>
<accession>A0AAW1SFQ1</accession>
<dbReference type="EMBL" id="JALJOS010000001">
    <property type="protein sequence ID" value="KAK9844374.1"/>
    <property type="molecule type" value="Genomic_DNA"/>
</dbReference>
<gene>
    <name evidence="2" type="ORF">WJX74_001572</name>
</gene>
<feature type="region of interest" description="Disordered" evidence="1">
    <location>
        <begin position="105"/>
        <end position="233"/>
    </location>
</feature>
<evidence type="ECO:0000256" key="1">
    <source>
        <dbReference type="SAM" id="MobiDB-lite"/>
    </source>
</evidence>